<keyword evidence="4" id="KW-0961">Cell wall biogenesis/degradation</keyword>
<reference evidence="7 8" key="1">
    <citation type="submission" date="2017-04" db="EMBL/GenBank/DDBJ databases">
        <authorList>
            <person name="Afonso C.L."/>
            <person name="Miller P.J."/>
            <person name="Scott M.A."/>
            <person name="Spackman E."/>
            <person name="Goraichik I."/>
            <person name="Dimitrov K.M."/>
            <person name="Suarez D.L."/>
            <person name="Swayne D.E."/>
        </authorList>
    </citation>
    <scope>NUCLEOTIDE SEQUENCE [LARGE SCALE GENOMIC DNA]</scope>
    <source>
        <strain evidence="7 8">DSM 19625</strain>
    </source>
</reference>
<evidence type="ECO:0000313" key="7">
    <source>
        <dbReference type="EMBL" id="SMD04846.1"/>
    </source>
</evidence>
<name>A0A1W2E6A6_9SPHI</name>
<sequence length="227" mass="25907">MIMKYAVKQVLLILLCSTAALTLRAQATFRIFDKPIIFDAERKQLSLEYLEKRHGLKQNEPTIKPVMVVLHWTAIPSIEVTFDVFNKSKLPGARKEIATASALNVSSQFLVDRDGTVFRLLPDTVFARHVIGLNYCAIGVENIGSEKNPLTPAQLVANEQLIRYLKRKYPIEYVIGHYEYTLFKHTPLWKETDPAYSTHKTDPGIDFMKRLREQIKDLNIKGAPGHN</sequence>
<dbReference type="InterPro" id="IPR051206">
    <property type="entry name" value="NAMLAA_amidase_2"/>
</dbReference>
<evidence type="ECO:0000256" key="1">
    <source>
        <dbReference type="ARBA" id="ARBA00001561"/>
    </source>
</evidence>
<dbReference type="GO" id="GO:0008745">
    <property type="term" value="F:N-acetylmuramoyl-L-alanine amidase activity"/>
    <property type="evidence" value="ECO:0007669"/>
    <property type="project" value="UniProtKB-EC"/>
</dbReference>
<dbReference type="GO" id="GO:0071555">
    <property type="term" value="P:cell wall organization"/>
    <property type="evidence" value="ECO:0007669"/>
    <property type="project" value="UniProtKB-KW"/>
</dbReference>
<evidence type="ECO:0000256" key="5">
    <source>
        <dbReference type="SAM" id="SignalP"/>
    </source>
</evidence>
<dbReference type="STRING" id="475255.SAMN04488101_11035"/>
<keyword evidence="3" id="KW-0378">Hydrolase</keyword>
<dbReference type="Pfam" id="PF01510">
    <property type="entry name" value="Amidase_2"/>
    <property type="match status" value="1"/>
</dbReference>
<protein>
    <recommendedName>
        <fullName evidence="2">N-acetylmuramoyl-L-alanine amidase</fullName>
        <ecNumber evidence="2">3.5.1.28</ecNumber>
    </recommendedName>
</protein>
<dbReference type="GO" id="GO:0009254">
    <property type="term" value="P:peptidoglycan turnover"/>
    <property type="evidence" value="ECO:0007669"/>
    <property type="project" value="TreeGrafter"/>
</dbReference>
<evidence type="ECO:0000256" key="3">
    <source>
        <dbReference type="ARBA" id="ARBA00022801"/>
    </source>
</evidence>
<dbReference type="Proteomes" id="UP000192678">
    <property type="component" value="Unassembled WGS sequence"/>
</dbReference>
<comment type="catalytic activity">
    <reaction evidence="1">
        <text>Hydrolyzes the link between N-acetylmuramoyl residues and L-amino acid residues in certain cell-wall glycopeptides.</text>
        <dbReference type="EC" id="3.5.1.28"/>
    </reaction>
</comment>
<accession>A0A1W2E6A6</accession>
<evidence type="ECO:0000313" key="8">
    <source>
        <dbReference type="Proteomes" id="UP000192678"/>
    </source>
</evidence>
<dbReference type="InterPro" id="IPR002502">
    <property type="entry name" value="Amidase_domain"/>
</dbReference>
<dbReference type="PANTHER" id="PTHR30417">
    <property type="entry name" value="N-ACETYLMURAMOYL-L-ALANINE AMIDASE AMID"/>
    <property type="match status" value="1"/>
</dbReference>
<dbReference type="PANTHER" id="PTHR30417:SF1">
    <property type="entry name" value="N-ACETYLMURAMOYL-L-ALANINE AMIDASE AMID"/>
    <property type="match status" value="1"/>
</dbReference>
<dbReference type="InterPro" id="IPR036505">
    <property type="entry name" value="Amidase/PGRP_sf"/>
</dbReference>
<dbReference type="EMBL" id="FWYB01000010">
    <property type="protein sequence ID" value="SMD04846.1"/>
    <property type="molecule type" value="Genomic_DNA"/>
</dbReference>
<gene>
    <name evidence="7" type="ORF">SAMN04488101_11035</name>
</gene>
<dbReference type="AlphaFoldDB" id="A0A1W2E6A6"/>
<dbReference type="CDD" id="cd06583">
    <property type="entry name" value="PGRP"/>
    <property type="match status" value="1"/>
</dbReference>
<dbReference type="SMART" id="SM00644">
    <property type="entry name" value="Ami_2"/>
    <property type="match status" value="1"/>
</dbReference>
<organism evidence="7 8">
    <name type="scientific">Pedobacter nyackensis</name>
    <dbReference type="NCBI Taxonomy" id="475255"/>
    <lineage>
        <taxon>Bacteria</taxon>
        <taxon>Pseudomonadati</taxon>
        <taxon>Bacteroidota</taxon>
        <taxon>Sphingobacteriia</taxon>
        <taxon>Sphingobacteriales</taxon>
        <taxon>Sphingobacteriaceae</taxon>
        <taxon>Pedobacter</taxon>
    </lineage>
</organism>
<keyword evidence="8" id="KW-1185">Reference proteome</keyword>
<proteinExistence type="predicted"/>
<evidence type="ECO:0000256" key="4">
    <source>
        <dbReference type="ARBA" id="ARBA00023316"/>
    </source>
</evidence>
<feature type="domain" description="N-acetylmuramoyl-L-alanine amidase" evidence="6">
    <location>
        <begin position="54"/>
        <end position="204"/>
    </location>
</feature>
<feature type="chain" id="PRO_5013048819" description="N-acetylmuramoyl-L-alanine amidase" evidence="5">
    <location>
        <begin position="28"/>
        <end position="227"/>
    </location>
</feature>
<feature type="signal peptide" evidence="5">
    <location>
        <begin position="1"/>
        <end position="27"/>
    </location>
</feature>
<dbReference type="SUPFAM" id="SSF55846">
    <property type="entry name" value="N-acetylmuramoyl-L-alanine amidase-like"/>
    <property type="match status" value="1"/>
</dbReference>
<evidence type="ECO:0000256" key="2">
    <source>
        <dbReference type="ARBA" id="ARBA00011901"/>
    </source>
</evidence>
<evidence type="ECO:0000259" key="6">
    <source>
        <dbReference type="SMART" id="SM00644"/>
    </source>
</evidence>
<dbReference type="EC" id="3.5.1.28" evidence="2"/>
<keyword evidence="5" id="KW-0732">Signal</keyword>
<dbReference type="GO" id="GO:0009253">
    <property type="term" value="P:peptidoglycan catabolic process"/>
    <property type="evidence" value="ECO:0007669"/>
    <property type="project" value="InterPro"/>
</dbReference>
<dbReference type="Gene3D" id="3.40.80.10">
    <property type="entry name" value="Peptidoglycan recognition protein-like"/>
    <property type="match status" value="1"/>
</dbReference>